<feature type="domain" description="OmpR/PhoB-type" evidence="9">
    <location>
        <begin position="134"/>
        <end position="232"/>
    </location>
</feature>
<name>A0A6J5D784_9BURK</name>
<evidence type="ECO:0000259" key="9">
    <source>
        <dbReference type="PROSITE" id="PS51755"/>
    </source>
</evidence>
<evidence type="ECO:0000256" key="2">
    <source>
        <dbReference type="ARBA" id="ARBA00023012"/>
    </source>
</evidence>
<dbReference type="InterPro" id="IPR016032">
    <property type="entry name" value="Sig_transdc_resp-reg_C-effctor"/>
</dbReference>
<dbReference type="InterPro" id="IPR036388">
    <property type="entry name" value="WH-like_DNA-bd_sf"/>
</dbReference>
<dbReference type="SUPFAM" id="SSF46894">
    <property type="entry name" value="C-terminal effector domain of the bipartite response regulators"/>
    <property type="match status" value="1"/>
</dbReference>
<feature type="DNA-binding region" description="OmpR/PhoB-type" evidence="7">
    <location>
        <begin position="134"/>
        <end position="232"/>
    </location>
</feature>
<dbReference type="SMART" id="SM00448">
    <property type="entry name" value="REC"/>
    <property type="match status" value="1"/>
</dbReference>
<dbReference type="PROSITE" id="PS50110">
    <property type="entry name" value="RESPONSE_REGULATORY"/>
    <property type="match status" value="1"/>
</dbReference>
<dbReference type="SMART" id="SM00862">
    <property type="entry name" value="Trans_reg_C"/>
    <property type="match status" value="1"/>
</dbReference>
<dbReference type="FunFam" id="1.10.10.10:FF:000005">
    <property type="entry name" value="Two-component system response regulator"/>
    <property type="match status" value="1"/>
</dbReference>
<evidence type="ECO:0000256" key="3">
    <source>
        <dbReference type="ARBA" id="ARBA00023015"/>
    </source>
</evidence>
<dbReference type="Gene3D" id="3.40.50.2300">
    <property type="match status" value="1"/>
</dbReference>
<dbReference type="Pfam" id="PF00072">
    <property type="entry name" value="Response_reg"/>
    <property type="match status" value="1"/>
</dbReference>
<feature type="domain" description="Response regulatory" evidence="8">
    <location>
        <begin position="5"/>
        <end position="119"/>
    </location>
</feature>
<dbReference type="PANTHER" id="PTHR48111">
    <property type="entry name" value="REGULATOR OF RPOS"/>
    <property type="match status" value="1"/>
</dbReference>
<sequence>MTRSRVLTIDDDPTTGVEIVAELKNYGFSVDWVGDGREALARAIGGGYDAITLERMLPGIDGMSILAAMRTVGVQTPVLMLNVPGDVDERIRSLRARGDDYLTRPYNSGELMARLEELIRRSQEPGLGATVCANSLLRAGSLALDLAARKVTRDGAEIALLPTECRVLEFMMRHVGQTVTRMMLFEAVWSYHFDPGTNLIEVHMSKLRKKIDVPGEESMLKTVRGAGYVLTV</sequence>
<dbReference type="CDD" id="cd00383">
    <property type="entry name" value="trans_reg_C"/>
    <property type="match status" value="1"/>
</dbReference>
<evidence type="ECO:0000256" key="6">
    <source>
        <dbReference type="PROSITE-ProRule" id="PRU00169"/>
    </source>
</evidence>
<dbReference type="Pfam" id="PF00486">
    <property type="entry name" value="Trans_reg_C"/>
    <property type="match status" value="1"/>
</dbReference>
<dbReference type="EMBL" id="CADIKH010000004">
    <property type="protein sequence ID" value="CAB3750138.1"/>
    <property type="molecule type" value="Genomic_DNA"/>
</dbReference>
<organism evidence="10 11">
    <name type="scientific">Paraburkholderia humisilvae</name>
    <dbReference type="NCBI Taxonomy" id="627669"/>
    <lineage>
        <taxon>Bacteria</taxon>
        <taxon>Pseudomonadati</taxon>
        <taxon>Pseudomonadota</taxon>
        <taxon>Betaproteobacteria</taxon>
        <taxon>Burkholderiales</taxon>
        <taxon>Burkholderiaceae</taxon>
        <taxon>Paraburkholderia</taxon>
    </lineage>
</organism>
<accession>A0A6J5D784</accession>
<proteinExistence type="predicted"/>
<dbReference type="Gene3D" id="1.10.10.10">
    <property type="entry name" value="Winged helix-like DNA-binding domain superfamily/Winged helix DNA-binding domain"/>
    <property type="match status" value="1"/>
</dbReference>
<evidence type="ECO:0000313" key="10">
    <source>
        <dbReference type="EMBL" id="CAB3750138.1"/>
    </source>
</evidence>
<evidence type="ECO:0000256" key="7">
    <source>
        <dbReference type="PROSITE-ProRule" id="PRU01091"/>
    </source>
</evidence>
<dbReference type="GO" id="GO:0032993">
    <property type="term" value="C:protein-DNA complex"/>
    <property type="evidence" value="ECO:0007669"/>
    <property type="project" value="TreeGrafter"/>
</dbReference>
<keyword evidence="5" id="KW-0804">Transcription</keyword>
<keyword evidence="4 7" id="KW-0238">DNA-binding</keyword>
<evidence type="ECO:0000256" key="5">
    <source>
        <dbReference type="ARBA" id="ARBA00023163"/>
    </source>
</evidence>
<dbReference type="Proteomes" id="UP000494363">
    <property type="component" value="Unassembled WGS sequence"/>
</dbReference>
<dbReference type="PROSITE" id="PS51755">
    <property type="entry name" value="OMPR_PHOB"/>
    <property type="match status" value="1"/>
</dbReference>
<evidence type="ECO:0000256" key="1">
    <source>
        <dbReference type="ARBA" id="ARBA00022553"/>
    </source>
</evidence>
<dbReference type="GO" id="GO:0005829">
    <property type="term" value="C:cytosol"/>
    <property type="evidence" value="ECO:0007669"/>
    <property type="project" value="TreeGrafter"/>
</dbReference>
<comment type="caution">
    <text evidence="6">Lacks conserved residue(s) required for the propagation of feature annotation.</text>
</comment>
<dbReference type="GO" id="GO:0000976">
    <property type="term" value="F:transcription cis-regulatory region binding"/>
    <property type="evidence" value="ECO:0007669"/>
    <property type="project" value="TreeGrafter"/>
</dbReference>
<keyword evidence="3" id="KW-0805">Transcription regulation</keyword>
<dbReference type="InterPro" id="IPR039420">
    <property type="entry name" value="WalR-like"/>
</dbReference>
<dbReference type="RefSeq" id="WP_175225537.1">
    <property type="nucleotide sequence ID" value="NZ_CADIKH010000004.1"/>
</dbReference>
<evidence type="ECO:0000256" key="4">
    <source>
        <dbReference type="ARBA" id="ARBA00023125"/>
    </source>
</evidence>
<dbReference type="InterPro" id="IPR011006">
    <property type="entry name" value="CheY-like_superfamily"/>
</dbReference>
<dbReference type="PANTHER" id="PTHR48111:SF76">
    <property type="entry name" value="TWO-COMPONENT RESPONSE REGULATOR"/>
    <property type="match status" value="1"/>
</dbReference>
<reference evidence="10 11" key="1">
    <citation type="submission" date="2020-04" db="EMBL/GenBank/DDBJ databases">
        <authorList>
            <person name="De Canck E."/>
        </authorList>
    </citation>
    <scope>NUCLEOTIDE SEQUENCE [LARGE SCALE GENOMIC DNA]</scope>
    <source>
        <strain evidence="10 11">LMG 29542</strain>
    </source>
</reference>
<dbReference type="AlphaFoldDB" id="A0A6J5D784"/>
<dbReference type="SUPFAM" id="SSF52172">
    <property type="entry name" value="CheY-like"/>
    <property type="match status" value="1"/>
</dbReference>
<keyword evidence="11" id="KW-1185">Reference proteome</keyword>
<protein>
    <submittedName>
        <fullName evidence="10">Transcriptional activator protein CopR</fullName>
    </submittedName>
</protein>
<dbReference type="GO" id="GO:0006355">
    <property type="term" value="P:regulation of DNA-templated transcription"/>
    <property type="evidence" value="ECO:0007669"/>
    <property type="project" value="InterPro"/>
</dbReference>
<keyword evidence="1" id="KW-0597">Phosphoprotein</keyword>
<evidence type="ECO:0000259" key="8">
    <source>
        <dbReference type="PROSITE" id="PS50110"/>
    </source>
</evidence>
<keyword evidence="2" id="KW-0902">Two-component regulatory system</keyword>
<dbReference type="InterPro" id="IPR001789">
    <property type="entry name" value="Sig_transdc_resp-reg_receiver"/>
</dbReference>
<dbReference type="GO" id="GO:0000156">
    <property type="term" value="F:phosphorelay response regulator activity"/>
    <property type="evidence" value="ECO:0007669"/>
    <property type="project" value="TreeGrafter"/>
</dbReference>
<dbReference type="InterPro" id="IPR001867">
    <property type="entry name" value="OmpR/PhoB-type_DNA-bd"/>
</dbReference>
<gene>
    <name evidence="10" type="primary">copR</name>
    <name evidence="10" type="ORF">LMG29542_01208</name>
</gene>
<evidence type="ECO:0000313" key="11">
    <source>
        <dbReference type="Proteomes" id="UP000494363"/>
    </source>
</evidence>